<gene>
    <name evidence="1" type="ORF">LC586_29705</name>
</gene>
<dbReference type="Proteomes" id="UP001199525">
    <property type="component" value="Unassembled WGS sequence"/>
</dbReference>
<evidence type="ECO:0000313" key="2">
    <source>
        <dbReference type="Proteomes" id="UP001199525"/>
    </source>
</evidence>
<comment type="caution">
    <text evidence="1">The sequence shown here is derived from an EMBL/GenBank/DDBJ whole genome shotgun (WGS) entry which is preliminary data.</text>
</comment>
<reference evidence="1 2" key="1">
    <citation type="journal article" date="2021" name="Microorganisms">
        <title>Genome Evolution of Filamentous Cyanobacterium Nostoc Species: From Facultative Symbiosis to Free Living.</title>
        <authorList>
            <person name="Huo D."/>
            <person name="Li H."/>
            <person name="Cai F."/>
            <person name="Guo X."/>
            <person name="Qiao Z."/>
            <person name="Wang W."/>
            <person name="Yu G."/>
            <person name="Li R."/>
        </authorList>
    </citation>
    <scope>NUCLEOTIDE SEQUENCE [LARGE SCALE GENOMIC DNA]</scope>
    <source>
        <strain evidence="1 2">CHAB 5714</strain>
    </source>
</reference>
<name>A0ABS8IHF0_9NOSO</name>
<dbReference type="InterPro" id="IPR029069">
    <property type="entry name" value="HotDog_dom_sf"/>
</dbReference>
<evidence type="ECO:0008006" key="3">
    <source>
        <dbReference type="Google" id="ProtNLM"/>
    </source>
</evidence>
<organism evidence="1 2">
    <name type="scientific">Nostoc favosum CHAB5714</name>
    <dbReference type="NCBI Taxonomy" id="2780399"/>
    <lineage>
        <taxon>Bacteria</taxon>
        <taxon>Bacillati</taxon>
        <taxon>Cyanobacteriota</taxon>
        <taxon>Cyanophyceae</taxon>
        <taxon>Nostocales</taxon>
        <taxon>Nostocaceae</taxon>
        <taxon>Nostoc</taxon>
        <taxon>Nostoc favosum</taxon>
    </lineage>
</organism>
<sequence>MMNTLMMDAFKNEQLTVVKKQPHFEGSNICTWIGFKHVMYLAEEAVIQHLRNCKLVPRQLYEEHGLCFEITESSANILHALHMDDLVRIEVQPKIKPKDGELTFSIQMFVQRDSKEVKAYTGKVKTLFRQDRSGVTVSVLPDELAPYVVAEINRSASKPVSEYAATSDRSTSNAKDDLIRQVVPEDANSFVWKWHVPYFYCHFTERLQHSGYLRLMEEVVDLFLADRGISIRTMLDTRRWIPVVPKAQIEILREALMEETIYTVYTVEDIFKDFTYTSRIDCYVIRDGVLIHTATGKITHGYAKILNRQDWELVNFDEETLVALRGKGGIR</sequence>
<dbReference type="Gene3D" id="3.10.129.10">
    <property type="entry name" value="Hotdog Thioesterase"/>
    <property type="match status" value="2"/>
</dbReference>
<keyword evidence="2" id="KW-1185">Reference proteome</keyword>
<proteinExistence type="predicted"/>
<dbReference type="SUPFAM" id="SSF54637">
    <property type="entry name" value="Thioesterase/thiol ester dehydrase-isomerase"/>
    <property type="match status" value="1"/>
</dbReference>
<dbReference type="EMBL" id="JAIVFQ010000072">
    <property type="protein sequence ID" value="MCC5603256.1"/>
    <property type="molecule type" value="Genomic_DNA"/>
</dbReference>
<accession>A0ABS8IHF0</accession>
<protein>
    <recommendedName>
        <fullName evidence="3">Thioesterase</fullName>
    </recommendedName>
</protein>
<dbReference type="RefSeq" id="WP_229488809.1">
    <property type="nucleotide sequence ID" value="NZ_JAIVFQ010000072.1"/>
</dbReference>
<evidence type="ECO:0000313" key="1">
    <source>
        <dbReference type="EMBL" id="MCC5603256.1"/>
    </source>
</evidence>